<dbReference type="AlphaFoldDB" id="A0A4P9W6K3"/>
<sequence>MLANPHIKAVFFDVGGVCVKSPLDGVRKYEKKVGLPNNYLNLAIQSRGEQGAFQRLERSEITLSEFYPLFGRECSDPNHVERYKRYCVQKGLAVPHIPRVNVDGEALFQTMMTEASVLETVMTDAIKKLRG</sequence>
<dbReference type="InterPro" id="IPR052898">
    <property type="entry name" value="ACAD10-like"/>
</dbReference>
<reference evidence="2" key="1">
    <citation type="journal article" date="2018" name="Nat. Microbiol.">
        <title>Leveraging single-cell genomics to expand the fungal tree of life.</title>
        <authorList>
            <person name="Ahrendt S.R."/>
            <person name="Quandt C.A."/>
            <person name="Ciobanu D."/>
            <person name="Clum A."/>
            <person name="Salamov A."/>
            <person name="Andreopoulos B."/>
            <person name="Cheng J.F."/>
            <person name="Woyke T."/>
            <person name="Pelin A."/>
            <person name="Henrissat B."/>
            <person name="Reynolds N.K."/>
            <person name="Benny G.L."/>
            <person name="Smith M.E."/>
            <person name="James T.Y."/>
            <person name="Grigoriev I.V."/>
        </authorList>
    </citation>
    <scope>NUCLEOTIDE SEQUENCE [LARGE SCALE GENOMIC DNA]</scope>
</reference>
<dbReference type="PANTHER" id="PTHR47829">
    <property type="entry name" value="HYDROLASE, PUTATIVE (AFU_ORTHOLOGUE AFUA_1G12880)-RELATED"/>
    <property type="match status" value="1"/>
</dbReference>
<evidence type="ECO:0000313" key="2">
    <source>
        <dbReference type="Proteomes" id="UP000269721"/>
    </source>
</evidence>
<dbReference type="Gene3D" id="3.40.50.1000">
    <property type="entry name" value="HAD superfamily/HAD-like"/>
    <property type="match status" value="1"/>
</dbReference>
<accession>A0A4P9W6K3</accession>
<protein>
    <recommendedName>
        <fullName evidence="3">HAD-like domain-containing protein</fullName>
    </recommendedName>
</protein>
<dbReference type="EMBL" id="KZ997042">
    <property type="protein sequence ID" value="RKO87954.1"/>
    <property type="molecule type" value="Genomic_DNA"/>
</dbReference>
<dbReference type="Gene3D" id="1.10.150.240">
    <property type="entry name" value="Putative phosphatase, domain 2"/>
    <property type="match status" value="1"/>
</dbReference>
<dbReference type="OrthoDB" id="1694274at2759"/>
<dbReference type="PANTHER" id="PTHR47829:SF1">
    <property type="entry name" value="HAD FAMILY PHOSPHATASE"/>
    <property type="match status" value="1"/>
</dbReference>
<name>A0A4P9W6K3_9FUNG</name>
<evidence type="ECO:0000313" key="1">
    <source>
        <dbReference type="EMBL" id="RKO87954.1"/>
    </source>
</evidence>
<dbReference type="InterPro" id="IPR023198">
    <property type="entry name" value="PGP-like_dom2"/>
</dbReference>
<keyword evidence="2" id="KW-1185">Reference proteome</keyword>
<gene>
    <name evidence="1" type="ORF">BDK51DRAFT_43155</name>
</gene>
<evidence type="ECO:0008006" key="3">
    <source>
        <dbReference type="Google" id="ProtNLM"/>
    </source>
</evidence>
<dbReference type="InterPro" id="IPR023214">
    <property type="entry name" value="HAD_sf"/>
</dbReference>
<proteinExistence type="predicted"/>
<organism evidence="1 2">
    <name type="scientific">Blyttiomyces helicus</name>
    <dbReference type="NCBI Taxonomy" id="388810"/>
    <lineage>
        <taxon>Eukaryota</taxon>
        <taxon>Fungi</taxon>
        <taxon>Fungi incertae sedis</taxon>
        <taxon>Chytridiomycota</taxon>
        <taxon>Chytridiomycota incertae sedis</taxon>
        <taxon>Chytridiomycetes</taxon>
        <taxon>Chytridiomycetes incertae sedis</taxon>
        <taxon>Blyttiomyces</taxon>
    </lineage>
</organism>
<dbReference type="Proteomes" id="UP000269721">
    <property type="component" value="Unassembled WGS sequence"/>
</dbReference>